<reference evidence="1 2" key="1">
    <citation type="submission" date="2017-09" db="EMBL/GenBank/DDBJ databases">
        <title>Genomics of the genus Arcobacter.</title>
        <authorList>
            <person name="Perez-Cataluna A."/>
            <person name="Figueras M.J."/>
            <person name="Salas-Masso N."/>
        </authorList>
    </citation>
    <scope>NUCLEOTIDE SEQUENCE [LARGE SCALE GENOMIC DNA]</scope>
    <source>
        <strain evidence="1 2">F156-34</strain>
    </source>
</reference>
<name>A0A4Q1AVT3_9BACT</name>
<evidence type="ECO:0000313" key="2">
    <source>
        <dbReference type="Proteomes" id="UP000289718"/>
    </source>
</evidence>
<accession>A0A4Q1AVT3</accession>
<dbReference type="OrthoDB" id="5338644at2"/>
<gene>
    <name evidence="1" type="ORF">CP965_09735</name>
</gene>
<comment type="caution">
    <text evidence="1">The sequence shown here is derived from an EMBL/GenBank/DDBJ whole genome shotgun (WGS) entry which is preliminary data.</text>
</comment>
<proteinExistence type="predicted"/>
<protein>
    <recommendedName>
        <fullName evidence="3">Lipoprotein</fullName>
    </recommendedName>
</protein>
<dbReference type="EMBL" id="NXIE01000004">
    <property type="protein sequence ID" value="RXK12052.1"/>
    <property type="molecule type" value="Genomic_DNA"/>
</dbReference>
<evidence type="ECO:0000313" key="1">
    <source>
        <dbReference type="EMBL" id="RXK12052.1"/>
    </source>
</evidence>
<dbReference type="Proteomes" id="UP000289718">
    <property type="component" value="Unassembled WGS sequence"/>
</dbReference>
<evidence type="ECO:0008006" key="3">
    <source>
        <dbReference type="Google" id="ProtNLM"/>
    </source>
</evidence>
<dbReference type="PROSITE" id="PS51257">
    <property type="entry name" value="PROKAR_LIPOPROTEIN"/>
    <property type="match status" value="1"/>
</dbReference>
<sequence length="253" mass="30130">MNFKNIFLLIFIIFFLSACIPKQNDVKSVFQSNAANIIKYDYKRLQKLLLSFKNKLNKRNPKAYDKNLEKKITTLIKNSEKSLFLKHENTTLKEYKDYLNLAFSKEAISSRNDYLILGLYYSIYNAYDIQDGHRFTALQYSKEKLHKLHKNLQVLRWKIKVDRDTNNEYLFLTWQNNWQVELERKINNNHQITYLDIENLKYIKEEKESLLDPSNFTFEIILTQMIDNVENSLIALGEEPTNLTIGAVMFLFL</sequence>
<dbReference type="RefSeq" id="WP_129061921.1">
    <property type="nucleotide sequence ID" value="NZ_NXIE01000004.1"/>
</dbReference>
<organism evidence="1 2">
    <name type="scientific">Halarcobacter mediterraneus</name>
    <dbReference type="NCBI Taxonomy" id="2023153"/>
    <lineage>
        <taxon>Bacteria</taxon>
        <taxon>Pseudomonadati</taxon>
        <taxon>Campylobacterota</taxon>
        <taxon>Epsilonproteobacteria</taxon>
        <taxon>Campylobacterales</taxon>
        <taxon>Arcobacteraceae</taxon>
        <taxon>Halarcobacter</taxon>
    </lineage>
</organism>
<dbReference type="AlphaFoldDB" id="A0A4Q1AVT3"/>
<keyword evidence="2" id="KW-1185">Reference proteome</keyword>